<feature type="transmembrane region" description="Helical" evidence="5">
    <location>
        <begin position="374"/>
        <end position="391"/>
    </location>
</feature>
<feature type="transmembrane region" description="Helical" evidence="5">
    <location>
        <begin position="297"/>
        <end position="315"/>
    </location>
</feature>
<feature type="domain" description="STAS" evidence="6">
    <location>
        <begin position="394"/>
        <end position="490"/>
    </location>
</feature>
<organism evidence="7 8">
    <name type="scientific">Symplocastrum torsivum CPER-KK1</name>
    <dbReference type="NCBI Taxonomy" id="450513"/>
    <lineage>
        <taxon>Bacteria</taxon>
        <taxon>Bacillati</taxon>
        <taxon>Cyanobacteriota</taxon>
        <taxon>Cyanophyceae</taxon>
        <taxon>Oscillatoriophycideae</taxon>
        <taxon>Oscillatoriales</taxon>
        <taxon>Microcoleaceae</taxon>
        <taxon>Symplocastrum</taxon>
    </lineage>
</organism>
<evidence type="ECO:0000313" key="7">
    <source>
        <dbReference type="EMBL" id="MBW4543203.1"/>
    </source>
</evidence>
<dbReference type="PROSITE" id="PS50801">
    <property type="entry name" value="STAS"/>
    <property type="match status" value="1"/>
</dbReference>
<dbReference type="PANTHER" id="PTHR43310">
    <property type="entry name" value="SULFATE TRANSPORTER YBAR-RELATED"/>
    <property type="match status" value="1"/>
</dbReference>
<dbReference type="Pfam" id="PF01740">
    <property type="entry name" value="STAS"/>
    <property type="match status" value="1"/>
</dbReference>
<dbReference type="AlphaFoldDB" id="A0A951PIJ7"/>
<dbReference type="Gene3D" id="3.30.750.24">
    <property type="entry name" value="STAS domain"/>
    <property type="match status" value="1"/>
</dbReference>
<evidence type="ECO:0000259" key="6">
    <source>
        <dbReference type="PROSITE" id="PS50801"/>
    </source>
</evidence>
<feature type="transmembrane region" description="Helical" evidence="5">
    <location>
        <begin position="174"/>
        <end position="195"/>
    </location>
</feature>
<feature type="transmembrane region" description="Helical" evidence="5">
    <location>
        <begin position="216"/>
        <end position="239"/>
    </location>
</feature>
<comment type="caution">
    <text evidence="7">The sequence shown here is derived from an EMBL/GenBank/DDBJ whole genome shotgun (WGS) entry which is preliminary data.</text>
</comment>
<keyword evidence="3 5" id="KW-1133">Transmembrane helix</keyword>
<dbReference type="Proteomes" id="UP000753908">
    <property type="component" value="Unassembled WGS sequence"/>
</dbReference>
<dbReference type="InterPro" id="IPR052706">
    <property type="entry name" value="Membrane-Transporter-like"/>
</dbReference>
<feature type="transmembrane region" description="Helical" evidence="5">
    <location>
        <begin position="118"/>
        <end position="139"/>
    </location>
</feature>
<dbReference type="InterPro" id="IPR002645">
    <property type="entry name" value="STAS_dom"/>
</dbReference>
<evidence type="ECO:0000256" key="3">
    <source>
        <dbReference type="ARBA" id="ARBA00022989"/>
    </source>
</evidence>
<accession>A0A951PIJ7</accession>
<dbReference type="CDD" id="cd07042">
    <property type="entry name" value="STAS_SulP_like_sulfate_transporter"/>
    <property type="match status" value="1"/>
</dbReference>
<protein>
    <submittedName>
        <fullName evidence="7">SulP family inorganic anion transporter</fullName>
    </submittedName>
</protein>
<reference evidence="7" key="2">
    <citation type="journal article" date="2022" name="Microbiol. Resour. Announc.">
        <title>Metagenome Sequencing to Explore Phylogenomics of Terrestrial Cyanobacteria.</title>
        <authorList>
            <person name="Ward R.D."/>
            <person name="Stajich J.E."/>
            <person name="Johansen J.R."/>
            <person name="Huntemann M."/>
            <person name="Clum A."/>
            <person name="Foster B."/>
            <person name="Foster B."/>
            <person name="Roux S."/>
            <person name="Palaniappan K."/>
            <person name="Varghese N."/>
            <person name="Mukherjee S."/>
            <person name="Reddy T.B.K."/>
            <person name="Daum C."/>
            <person name="Copeland A."/>
            <person name="Chen I.A."/>
            <person name="Ivanova N.N."/>
            <person name="Kyrpides N.C."/>
            <person name="Shapiro N."/>
            <person name="Eloe-Fadrosh E.A."/>
            <person name="Pietrasiak N."/>
        </authorList>
    </citation>
    <scope>NUCLEOTIDE SEQUENCE</scope>
    <source>
        <strain evidence="7">CPER-KK1</strain>
    </source>
</reference>
<name>A0A951PIJ7_9CYAN</name>
<feature type="transmembrane region" description="Helical" evidence="5">
    <location>
        <begin position="321"/>
        <end position="339"/>
    </location>
</feature>
<dbReference type="Pfam" id="PF00916">
    <property type="entry name" value="Sulfate_transp"/>
    <property type="match status" value="2"/>
</dbReference>
<evidence type="ECO:0000256" key="5">
    <source>
        <dbReference type="SAM" id="Phobius"/>
    </source>
</evidence>
<evidence type="ECO:0000256" key="2">
    <source>
        <dbReference type="ARBA" id="ARBA00022692"/>
    </source>
</evidence>
<keyword evidence="4 5" id="KW-0472">Membrane</keyword>
<evidence type="ECO:0000313" key="8">
    <source>
        <dbReference type="Proteomes" id="UP000753908"/>
    </source>
</evidence>
<evidence type="ECO:0000256" key="4">
    <source>
        <dbReference type="ARBA" id="ARBA00023136"/>
    </source>
</evidence>
<dbReference type="SUPFAM" id="SSF52091">
    <property type="entry name" value="SpoIIaa-like"/>
    <property type="match status" value="1"/>
</dbReference>
<feature type="transmembrane region" description="Helical" evidence="5">
    <location>
        <begin position="93"/>
        <end position="112"/>
    </location>
</feature>
<comment type="subcellular location">
    <subcellularLocation>
        <location evidence="1">Membrane</location>
        <topology evidence="1">Multi-pass membrane protein</topology>
    </subcellularLocation>
</comment>
<sequence length="490" mass="53458">MKRGRKWKLKAIKLPRFTTIQTEILAGITVALALIPESLAFAAIVKINPMVALYTSFCMATVISITGGRPAMVSAATGSMALLMTTLVAKHGIEYLFAATILTGIIQFLMGVLKLGRFFTFIPPSVIAGFVNALAILIFTAQLQQFVGEPWQMYVMVAATLAIVYLFPRINKSIPSPLVAIVVMTIVAMVTGLDVQRVGDIGEITRALPIFHFPNIDFSLKTLAIILPYSLPLAIVGILESLLTADLVDELTDTKSSKNKEVKGQGIANIVTGFFGGMAGCGMVGQSIINVRSGARSRFSTFVAGVFLLFSIMILKDVVVQIPMAALIGVMIMVAIETFDWKSLKHLQKMPVSEALIMPLTVAVVVWTHDLAKGVLAGVILSTLIFGWKLAQIKTTTSVESNGAKLYKISGQLFFGSMTHFIELFNYNQDPEKIIIDFSNSHLWDHSAVTAVSKVVQKYRKLNKKVMIVGLNEESQLFMHKVGLTELLLQ</sequence>
<dbReference type="InterPro" id="IPR036513">
    <property type="entry name" value="STAS_dom_sf"/>
</dbReference>
<feature type="transmembrane region" description="Helical" evidence="5">
    <location>
        <begin position="151"/>
        <end position="168"/>
    </location>
</feature>
<reference evidence="7" key="1">
    <citation type="submission" date="2021-05" db="EMBL/GenBank/DDBJ databases">
        <authorList>
            <person name="Pietrasiak N."/>
            <person name="Ward R."/>
            <person name="Stajich J.E."/>
            <person name="Kurbessoian T."/>
        </authorList>
    </citation>
    <scope>NUCLEOTIDE SEQUENCE</scope>
    <source>
        <strain evidence="7">CPER-KK1</strain>
    </source>
</reference>
<keyword evidence="2 5" id="KW-0812">Transmembrane</keyword>
<dbReference type="GO" id="GO:0016020">
    <property type="term" value="C:membrane"/>
    <property type="evidence" value="ECO:0007669"/>
    <property type="project" value="UniProtKB-SubCell"/>
</dbReference>
<dbReference type="EMBL" id="JAHHIF010000002">
    <property type="protein sequence ID" value="MBW4543203.1"/>
    <property type="molecule type" value="Genomic_DNA"/>
</dbReference>
<feature type="transmembrane region" description="Helical" evidence="5">
    <location>
        <begin position="266"/>
        <end position="285"/>
    </location>
</feature>
<proteinExistence type="predicted"/>
<dbReference type="PANTHER" id="PTHR43310:SF1">
    <property type="entry name" value="SULFATE TRANSPORTER YBAR-RELATED"/>
    <property type="match status" value="1"/>
</dbReference>
<gene>
    <name evidence="7" type="ORF">KME25_01960</name>
</gene>
<evidence type="ECO:0000256" key="1">
    <source>
        <dbReference type="ARBA" id="ARBA00004141"/>
    </source>
</evidence>
<dbReference type="InterPro" id="IPR011547">
    <property type="entry name" value="SLC26A/SulP_dom"/>
</dbReference>